<dbReference type="Gene3D" id="1.10.1200.10">
    <property type="entry name" value="ACP-like"/>
    <property type="match status" value="1"/>
</dbReference>
<dbReference type="InterPro" id="IPR020843">
    <property type="entry name" value="ER"/>
</dbReference>
<evidence type="ECO:0000256" key="15">
    <source>
        <dbReference type="ARBA" id="ARBA00044883"/>
    </source>
</evidence>
<evidence type="ECO:0000259" key="19">
    <source>
        <dbReference type="PROSITE" id="PS52019"/>
    </source>
</evidence>
<dbReference type="InterPro" id="IPR014031">
    <property type="entry name" value="Ketoacyl_synth_C"/>
</dbReference>
<evidence type="ECO:0000256" key="4">
    <source>
        <dbReference type="ARBA" id="ARBA00022516"/>
    </source>
</evidence>
<evidence type="ECO:0000256" key="13">
    <source>
        <dbReference type="ARBA" id="ARBA00023160"/>
    </source>
</evidence>
<dbReference type="InterPro" id="IPR014030">
    <property type="entry name" value="Ketoacyl_synth_N"/>
</dbReference>
<evidence type="ECO:0000256" key="7">
    <source>
        <dbReference type="ARBA" id="ARBA00022801"/>
    </source>
</evidence>
<dbReference type="GO" id="GO:0006633">
    <property type="term" value="P:fatty acid biosynthetic process"/>
    <property type="evidence" value="ECO:0007669"/>
    <property type="project" value="UniProtKB-KW"/>
</dbReference>
<keyword evidence="3" id="KW-0596">Phosphopantetheine</keyword>
<evidence type="ECO:0000256" key="14">
    <source>
        <dbReference type="ARBA" id="ARBA00023268"/>
    </source>
</evidence>
<dbReference type="GO" id="GO:0016491">
    <property type="term" value="F:oxidoreductase activity"/>
    <property type="evidence" value="ECO:0007669"/>
    <property type="project" value="UniProtKB-KW"/>
</dbReference>
<dbReference type="InterPro" id="IPR020841">
    <property type="entry name" value="PKS_Beta-ketoAc_synthase_dom"/>
</dbReference>
<dbReference type="SUPFAM" id="SSF53901">
    <property type="entry name" value="Thiolase-like"/>
    <property type="match status" value="1"/>
</dbReference>
<name>A0A9P0DJ41_PHACE</name>
<evidence type="ECO:0000256" key="5">
    <source>
        <dbReference type="ARBA" id="ARBA00022553"/>
    </source>
</evidence>
<dbReference type="PANTHER" id="PTHR43775">
    <property type="entry name" value="FATTY ACID SYNTHASE"/>
    <property type="match status" value="1"/>
</dbReference>
<keyword evidence="8" id="KW-0276">Fatty acid metabolism</keyword>
<dbReference type="PROSITE" id="PS52004">
    <property type="entry name" value="KS3_2"/>
    <property type="match status" value="1"/>
</dbReference>
<dbReference type="SUPFAM" id="SSF50129">
    <property type="entry name" value="GroES-like"/>
    <property type="match status" value="1"/>
</dbReference>
<organism evidence="20 21">
    <name type="scientific">Phaedon cochleariae</name>
    <name type="common">Mustard beetle</name>
    <dbReference type="NCBI Taxonomy" id="80249"/>
    <lineage>
        <taxon>Eukaryota</taxon>
        <taxon>Metazoa</taxon>
        <taxon>Ecdysozoa</taxon>
        <taxon>Arthropoda</taxon>
        <taxon>Hexapoda</taxon>
        <taxon>Insecta</taxon>
        <taxon>Pterygota</taxon>
        <taxon>Neoptera</taxon>
        <taxon>Endopterygota</taxon>
        <taxon>Coleoptera</taxon>
        <taxon>Polyphaga</taxon>
        <taxon>Cucujiformia</taxon>
        <taxon>Chrysomeloidea</taxon>
        <taxon>Chrysomelidae</taxon>
        <taxon>Chrysomelinae</taxon>
        <taxon>Chrysomelini</taxon>
        <taxon>Phaedon</taxon>
    </lineage>
</organism>
<dbReference type="Gene3D" id="3.40.47.10">
    <property type="match status" value="1"/>
</dbReference>
<keyword evidence="9" id="KW-0521">NADP</keyword>
<evidence type="ECO:0000256" key="12">
    <source>
        <dbReference type="ARBA" id="ARBA00023098"/>
    </source>
</evidence>
<dbReference type="Pfam" id="PF13602">
    <property type="entry name" value="ADH_zinc_N_2"/>
    <property type="match status" value="1"/>
</dbReference>
<dbReference type="EC" id="2.3.1.85" evidence="1"/>
<keyword evidence="13" id="KW-0275">Fatty acid biosynthesis</keyword>
<keyword evidence="6" id="KW-0808">Transferase</keyword>
<evidence type="ECO:0000313" key="21">
    <source>
        <dbReference type="Proteomes" id="UP001153737"/>
    </source>
</evidence>
<dbReference type="GO" id="GO:0004312">
    <property type="term" value="F:fatty acid synthase activity"/>
    <property type="evidence" value="ECO:0007669"/>
    <property type="project" value="UniProtKB-EC"/>
</dbReference>
<dbReference type="SUPFAM" id="SSF47336">
    <property type="entry name" value="ACP-like"/>
    <property type="match status" value="1"/>
</dbReference>
<dbReference type="Pfam" id="PF00550">
    <property type="entry name" value="PP-binding"/>
    <property type="match status" value="1"/>
</dbReference>
<evidence type="ECO:0000256" key="2">
    <source>
        <dbReference type="ARBA" id="ARBA00018769"/>
    </source>
</evidence>
<dbReference type="InterPro" id="IPR016036">
    <property type="entry name" value="Malonyl_transacylase_ACP-bd"/>
</dbReference>
<dbReference type="InterPro" id="IPR036736">
    <property type="entry name" value="ACP-like_sf"/>
</dbReference>
<dbReference type="PANTHER" id="PTHR43775:SF7">
    <property type="entry name" value="FATTY ACID SYNTHASE"/>
    <property type="match status" value="1"/>
</dbReference>
<comment type="catalytic activity">
    <reaction evidence="15">
        <text>acetyl-CoA + n malonyl-CoA + 2n NADPH + 2n H(+) = a long-chain fatty acid + (n+1) CoA + n CO2 + 2n NADP(+).</text>
        <dbReference type="EC" id="2.3.1.85"/>
    </reaction>
</comment>
<dbReference type="Gene3D" id="3.30.70.3290">
    <property type="match status" value="1"/>
</dbReference>
<dbReference type="GO" id="GO:0016787">
    <property type="term" value="F:hydrolase activity"/>
    <property type="evidence" value="ECO:0007669"/>
    <property type="project" value="UniProtKB-KW"/>
</dbReference>
<dbReference type="Gene3D" id="3.90.180.10">
    <property type="entry name" value="Medium-chain alcohol dehydrogenases, catalytic domain"/>
    <property type="match status" value="1"/>
</dbReference>
<dbReference type="OrthoDB" id="329835at2759"/>
<dbReference type="EMBL" id="OU896708">
    <property type="protein sequence ID" value="CAH1155575.1"/>
    <property type="molecule type" value="Genomic_DNA"/>
</dbReference>
<dbReference type="SUPFAM" id="SSF51735">
    <property type="entry name" value="NAD(P)-binding Rossmann-fold domains"/>
    <property type="match status" value="2"/>
</dbReference>
<dbReference type="InterPro" id="IPR013968">
    <property type="entry name" value="PKS_KR"/>
</dbReference>
<dbReference type="InterPro" id="IPR057326">
    <property type="entry name" value="KR_dom"/>
</dbReference>
<dbReference type="InterPro" id="IPR018201">
    <property type="entry name" value="Ketoacyl_synth_AS"/>
</dbReference>
<dbReference type="PROSITE" id="PS52019">
    <property type="entry name" value="PKS_MFAS_DH"/>
    <property type="match status" value="1"/>
</dbReference>
<evidence type="ECO:0000256" key="16">
    <source>
        <dbReference type="PROSITE-ProRule" id="PRU01363"/>
    </source>
</evidence>
<dbReference type="InterPro" id="IPR011032">
    <property type="entry name" value="GroES-like_sf"/>
</dbReference>
<dbReference type="InterPro" id="IPR009081">
    <property type="entry name" value="PP-bd_ACP"/>
</dbReference>
<feature type="domain" description="PKS/mFAS DH" evidence="19">
    <location>
        <begin position="852"/>
        <end position="1116"/>
    </location>
</feature>
<dbReference type="InterPro" id="IPR049391">
    <property type="entry name" value="FAS_pseudo-KR"/>
</dbReference>
<dbReference type="CDD" id="cd08954">
    <property type="entry name" value="KR_1_FAS_SDR_x"/>
    <property type="match status" value="1"/>
</dbReference>
<keyword evidence="4" id="KW-0444">Lipid biosynthesis</keyword>
<protein>
    <recommendedName>
        <fullName evidence="2">Fatty acid synthase</fullName>
        <ecNumber evidence="1">2.3.1.85</ecNumber>
    </recommendedName>
</protein>
<reference evidence="20" key="1">
    <citation type="submission" date="2022-01" db="EMBL/GenBank/DDBJ databases">
        <authorList>
            <person name="King R."/>
        </authorList>
    </citation>
    <scope>NUCLEOTIDE SEQUENCE</scope>
</reference>
<gene>
    <name evidence="20" type="ORF">PHAECO_LOCUS6225</name>
</gene>
<dbReference type="GO" id="GO:0004315">
    <property type="term" value="F:3-oxoacyl-[acyl-carrier-protein] synthase activity"/>
    <property type="evidence" value="ECO:0007669"/>
    <property type="project" value="InterPro"/>
</dbReference>
<evidence type="ECO:0000256" key="8">
    <source>
        <dbReference type="ARBA" id="ARBA00022832"/>
    </source>
</evidence>
<feature type="domain" description="Ketosynthase family 3 (KS3)" evidence="18">
    <location>
        <begin position="17"/>
        <end position="422"/>
    </location>
</feature>
<evidence type="ECO:0000259" key="17">
    <source>
        <dbReference type="PROSITE" id="PS50075"/>
    </source>
</evidence>
<keyword evidence="7" id="KW-0378">Hydrolase</keyword>
<dbReference type="Pfam" id="PF08659">
    <property type="entry name" value="KR"/>
    <property type="match status" value="1"/>
</dbReference>
<dbReference type="SUPFAM" id="SSF55048">
    <property type="entry name" value="Probable ACP-binding domain of malonyl-CoA ACP transacylase"/>
    <property type="match status" value="1"/>
</dbReference>
<feature type="region of interest" description="N-terminal hotdog fold" evidence="16">
    <location>
        <begin position="852"/>
        <end position="977"/>
    </location>
</feature>
<dbReference type="FunFam" id="3.40.50.720:FF:000209">
    <property type="entry name" value="Polyketide synthase Pks12"/>
    <property type="match status" value="1"/>
</dbReference>
<dbReference type="InterPro" id="IPR016035">
    <property type="entry name" value="Acyl_Trfase/lysoPLipase"/>
</dbReference>
<dbReference type="PROSITE" id="PS50075">
    <property type="entry name" value="CARRIER"/>
    <property type="match status" value="1"/>
</dbReference>
<dbReference type="InterPro" id="IPR036291">
    <property type="entry name" value="NAD(P)-bd_dom_sf"/>
</dbReference>
<dbReference type="Pfam" id="PF00698">
    <property type="entry name" value="Acyl_transf_1"/>
    <property type="match status" value="1"/>
</dbReference>
<dbReference type="SMART" id="SM00827">
    <property type="entry name" value="PKS_AT"/>
    <property type="match status" value="1"/>
</dbReference>
<dbReference type="Pfam" id="PF16197">
    <property type="entry name" value="KAsynt_C_assoc"/>
    <property type="match status" value="1"/>
</dbReference>
<evidence type="ECO:0000256" key="1">
    <source>
        <dbReference type="ARBA" id="ARBA00012873"/>
    </source>
</evidence>
<dbReference type="Gene3D" id="3.40.50.720">
    <property type="entry name" value="NAD(P)-binding Rossmann-like Domain"/>
    <property type="match status" value="1"/>
</dbReference>
<dbReference type="CDD" id="cd05195">
    <property type="entry name" value="enoyl_red"/>
    <property type="match status" value="1"/>
</dbReference>
<dbReference type="InterPro" id="IPR032821">
    <property type="entry name" value="PKS_assoc"/>
</dbReference>
<dbReference type="Pfam" id="PF00109">
    <property type="entry name" value="ketoacyl-synt"/>
    <property type="match status" value="1"/>
</dbReference>
<evidence type="ECO:0000313" key="20">
    <source>
        <dbReference type="EMBL" id="CAH1155575.1"/>
    </source>
</evidence>
<evidence type="ECO:0000256" key="3">
    <source>
        <dbReference type="ARBA" id="ARBA00022450"/>
    </source>
</evidence>
<keyword evidence="14" id="KW-0511">Multifunctional enzyme</keyword>
<dbReference type="InterPro" id="IPR016039">
    <property type="entry name" value="Thiolase-like"/>
</dbReference>
<evidence type="ECO:0000256" key="6">
    <source>
        <dbReference type="ARBA" id="ARBA00022679"/>
    </source>
</evidence>
<dbReference type="Pfam" id="PF21149">
    <property type="entry name" value="FAS_pseudo-KR"/>
    <property type="match status" value="1"/>
</dbReference>
<dbReference type="SMART" id="SM00829">
    <property type="entry name" value="PKS_ER"/>
    <property type="match status" value="1"/>
</dbReference>
<evidence type="ECO:0000256" key="10">
    <source>
        <dbReference type="ARBA" id="ARBA00023002"/>
    </source>
</evidence>
<dbReference type="Pfam" id="PF02801">
    <property type="entry name" value="Ketoacyl-synt_C"/>
    <property type="match status" value="1"/>
</dbReference>
<dbReference type="SUPFAM" id="SSF52151">
    <property type="entry name" value="FabD/lysophospholipase-like"/>
    <property type="match status" value="1"/>
</dbReference>
<keyword evidence="10" id="KW-0560">Oxidoreductase</keyword>
<comment type="caution">
    <text evidence="16">Lacks conserved residue(s) required for the propagation of feature annotation.</text>
</comment>
<feature type="region of interest" description="C-terminal hotdog fold" evidence="16">
    <location>
        <begin position="990"/>
        <end position="1116"/>
    </location>
</feature>
<dbReference type="PROSITE" id="PS00606">
    <property type="entry name" value="KS3_1"/>
    <property type="match status" value="1"/>
</dbReference>
<dbReference type="InterPro" id="IPR049900">
    <property type="entry name" value="PKS_mFAS_DH"/>
</dbReference>
<dbReference type="InterPro" id="IPR042104">
    <property type="entry name" value="PKS_dehydratase_sf"/>
</dbReference>
<dbReference type="InterPro" id="IPR050091">
    <property type="entry name" value="PKS_NRPS_Biosynth_Enz"/>
</dbReference>
<dbReference type="Gene3D" id="3.40.366.10">
    <property type="entry name" value="Malonyl-Coenzyme A Acyl Carrier Protein, domain 2"/>
    <property type="match status" value="1"/>
</dbReference>
<evidence type="ECO:0000256" key="11">
    <source>
        <dbReference type="ARBA" id="ARBA00023027"/>
    </source>
</evidence>
<sequence length="2093" mass="231096">MPARLLESERHSRNSVDEVIAITGISGRFPESNTINEFKEKLFDGVDLVTEDPRKWPSGLNGLPTRSGRIKDLQYFDATFFGAHSKQAHAMDPQLRMLLESTYEAIVDAGVNPTDIRGSKTGVFIGLCTSETFDYMNMNPDIMNGYSLTGCCKSMLPNRISYTFDLIGPSCAIDTACSSSLIALQHAETAIRNGDCEAAIVGGVNLILNPTYALQFQKLGMLSPEGKCKAFDISGDGYVRSEAAVTVFLQRASVAKRMYATIVGARTNTDGYKEEGITFPSGAMQKQLIDELYDEIGINPLDVSYIEAHGTGTKVGDPQEVNSIADIFCKNRKDPLLIGSVKSNMGHSEPASGLCSLAKIVIAMESGMIPRNLHFQVPNKDIPALNDGRLKVVTENVPWKGGLIAVNSFGFGGANVHVILRSNPKPKKTSHKLSIPRLVGVSGRTEQAVERFLVNVEENKQDEEFLGLLDGIHEKNIKGHAFRGYTVLNEEPITKIKEFSPEKRAIVFIYAGVGAQWPGMAEELMKLDCFKNSVQKCADVLVQEGIDLENVLTNKSETILDNVVNSFISITAMHVALTDVLKTVGVEPDMIIGHSVGEIGCAYADGTLTREQAILAAYSRGRAILESKLPLGAMAAVGLSLEETRKRCPPEIFPACHNSNDSVSVSGPPESIKRFIEDLHKDGIFAKEINTSGIAFHSKYIAEVGPNLREALDVIIPCPRPRSTKWISSSIPETEWKSSLAKYSSPAYFVNNLISPVLFKEALEYVPNNAIVIEIDSNGLLQSILMKELGNDATIVNLVKRNYIDKISFLLSAIGKIFIAGAQPKIGNLYPPVTFPVGRGTQMINSMIEWDHSVEWSVADFSGKANRSRESVVEIDLSKELSKYLAGYIVDGQVVFPVSGYLVIVWKAFAKLKNMDFQQLPVVFTDVCFHKTTILSDIGPARFLINILEGTGEFEVCESGSVVACGKISIPDASMESMVLPELNITSEEQVLHLTSDDIYKELRLRGYDYRGIFKGIIESDGLGMRGTLAWKDNWNTFIDTMFQFSSLGEKSRELYSITRLQRVSINPKKHLEFIQKFCDGENIPIDMYQNMGVVKSVGVEICGIIVNPASCHQQAQPRKLEKYQFVPYDNTLTLINNSEEAKMQALHVVLEIVIENSSNALKLNVSELITGKPIETALSPMIKVLIDNEPMMSTEITLVTTESVDASILEVDDIKHEIRDINKYSIAKDAHLIVTSDISENNHEIVLKNAIASIRIGGFILLEEIRGPIDIKKLGGLEIISKQLTDEKMYILLRRPIPLLTDSEIIKITDLNFTWIEPLKELMVQAENNNRRIYIYVEGEEISGIIGLVNCLKLEPGGSNLRSVFIRDTNAPKFSITAYESQLKKDLVHNILRNKTWGSFRHLPVNYIKNSEKLQVEHAYVDTLIRGDLTSLKWIEGPLKYQQYEYAHPNVCHIYYAALNSRDIMLATGRLPMNVIRGNVAIQTYNLGVEFSGTDISGRRVMGIVDGKALATMVLTNSSFLWEVPEEWSLEEAATIPLVYATSYYALIARGGLKPGKSILVHAGTSGVGQASITIALQMGCTVFTTVSSQVKRDFLKKSFPQLKDENIGNSRNISFEQMVKIQTNGRGVDCILNSLEGHQLQASVRCLAVGGRFLEIGKPDMFDDSSIRMSMLSKNTTFYGVNFNSLFYCDSTERRHVKNLVTEGMKNGIVQPLSTTVFEKQEVEKAFKFMTTGKHIGKVLIKIRNEDNIQIQRPYSKMFSAIPRTYMHPKKSYVLVGGLGGFGLELTDWLITRGATKIVLASRTGIRTGYQSLCIRRWRKMGIKVHISTSDITVAEGARKLLDEAIRLGPVGGIFNLAAVLRDALMENQSEANFGIVCKPKVDGTKMLDAASRIQAPQLDYFVTFSTGSCGRGNPGQSTYGFANSSMERIVESRQAAGFPGMVIQWGAIGDVGMYMEATGSNDIVLQGTSPQKMNSCLDTIDFYLQHPSPVVCSLILAEKKRVGDGDECQVDLKNAVCNILGIENIATVSPHMTLADIGMDSLMGLEIKQVMERNYNLLLSSQEIRALSFARLIELSGCNETPAIPLSPKP</sequence>
<dbReference type="InterPro" id="IPR014043">
    <property type="entry name" value="Acyl_transferase_dom"/>
</dbReference>
<keyword evidence="21" id="KW-1185">Reference proteome</keyword>
<keyword evidence="12" id="KW-0443">Lipid metabolism</keyword>
<dbReference type="SMART" id="SM00825">
    <property type="entry name" value="PKS_KS"/>
    <property type="match status" value="1"/>
</dbReference>
<keyword evidence="11" id="KW-0520">NAD</keyword>
<evidence type="ECO:0000259" key="18">
    <source>
        <dbReference type="PROSITE" id="PS52004"/>
    </source>
</evidence>
<dbReference type="InterPro" id="IPR001227">
    <property type="entry name" value="Ac_transferase_dom_sf"/>
</dbReference>
<dbReference type="Gene3D" id="3.10.129.110">
    <property type="entry name" value="Polyketide synthase dehydratase"/>
    <property type="match status" value="1"/>
</dbReference>
<feature type="domain" description="Carrier" evidence="17">
    <location>
        <begin position="2009"/>
        <end position="2086"/>
    </location>
</feature>
<dbReference type="CDD" id="cd00833">
    <property type="entry name" value="PKS"/>
    <property type="match status" value="1"/>
</dbReference>
<reference evidence="20" key="2">
    <citation type="submission" date="2022-10" db="EMBL/GenBank/DDBJ databases">
        <authorList>
            <consortium name="ENA_rothamsted_submissions"/>
            <consortium name="culmorum"/>
            <person name="King R."/>
        </authorList>
    </citation>
    <scope>NUCLEOTIDE SEQUENCE</scope>
</reference>
<dbReference type="Proteomes" id="UP001153737">
    <property type="component" value="Chromosome 2"/>
</dbReference>
<evidence type="ECO:0000256" key="9">
    <source>
        <dbReference type="ARBA" id="ARBA00022857"/>
    </source>
</evidence>
<keyword evidence="5" id="KW-0597">Phosphoprotein</keyword>
<accession>A0A9P0DJ41</accession>
<proteinExistence type="predicted"/>
<dbReference type="SMART" id="SM00822">
    <property type="entry name" value="PKS_KR"/>
    <property type="match status" value="1"/>
</dbReference>